<evidence type="ECO:0000313" key="2">
    <source>
        <dbReference type="Proteomes" id="UP000237144"/>
    </source>
</evidence>
<organism evidence="1 2">
    <name type="scientific">Rhodotorula taiwanensis</name>
    <dbReference type="NCBI Taxonomy" id="741276"/>
    <lineage>
        <taxon>Eukaryota</taxon>
        <taxon>Fungi</taxon>
        <taxon>Dikarya</taxon>
        <taxon>Basidiomycota</taxon>
        <taxon>Pucciniomycotina</taxon>
        <taxon>Microbotryomycetes</taxon>
        <taxon>Sporidiobolales</taxon>
        <taxon>Sporidiobolaceae</taxon>
        <taxon>Rhodotorula</taxon>
    </lineage>
</organism>
<name>A0A2S5B4A0_9BASI</name>
<reference evidence="1 2" key="1">
    <citation type="journal article" date="2018" name="Front. Microbiol.">
        <title>Prospects for Fungal Bioremediation of Acidic Radioactive Waste Sites: Characterization and Genome Sequence of Rhodotorula taiwanensis MD1149.</title>
        <authorList>
            <person name="Tkavc R."/>
            <person name="Matrosova V.Y."/>
            <person name="Grichenko O.E."/>
            <person name="Gostincar C."/>
            <person name="Volpe R.P."/>
            <person name="Klimenkova P."/>
            <person name="Gaidamakova E.K."/>
            <person name="Zhou C.E."/>
            <person name="Stewart B.J."/>
            <person name="Lyman M.G."/>
            <person name="Malfatti S.A."/>
            <person name="Rubinfeld B."/>
            <person name="Courtot M."/>
            <person name="Singh J."/>
            <person name="Dalgard C.L."/>
            <person name="Hamilton T."/>
            <person name="Frey K.G."/>
            <person name="Gunde-Cimerman N."/>
            <person name="Dugan L."/>
            <person name="Daly M.J."/>
        </authorList>
    </citation>
    <scope>NUCLEOTIDE SEQUENCE [LARGE SCALE GENOMIC DNA]</scope>
    <source>
        <strain evidence="1 2">MD1149</strain>
    </source>
</reference>
<gene>
    <name evidence="1" type="ORF">BMF94_5371</name>
</gene>
<accession>A0A2S5B4A0</accession>
<keyword evidence="2" id="KW-1185">Reference proteome</keyword>
<dbReference type="EMBL" id="PJQD01000076">
    <property type="protein sequence ID" value="POY71586.1"/>
    <property type="molecule type" value="Genomic_DNA"/>
</dbReference>
<dbReference type="Proteomes" id="UP000237144">
    <property type="component" value="Unassembled WGS sequence"/>
</dbReference>
<evidence type="ECO:0000313" key="1">
    <source>
        <dbReference type="EMBL" id="POY71586.1"/>
    </source>
</evidence>
<protein>
    <submittedName>
        <fullName evidence="1">Uncharacterized protein</fullName>
    </submittedName>
</protein>
<sequence>MVPPIAAPATDE</sequence>
<comment type="caution">
    <text evidence="1">The sequence shown here is derived from an EMBL/GenBank/DDBJ whole genome shotgun (WGS) entry which is preliminary data.</text>
</comment>
<proteinExistence type="predicted"/>